<reference evidence="1 2" key="1">
    <citation type="submission" date="2018-06" db="EMBL/GenBank/DDBJ databases">
        <authorList>
            <consortium name="Pathogen Informatics"/>
            <person name="Doyle S."/>
        </authorList>
    </citation>
    <scope>NUCLEOTIDE SEQUENCE [LARGE SCALE GENOMIC DNA]</scope>
    <source>
        <strain evidence="1 2">NCTC11190</strain>
    </source>
</reference>
<dbReference type="AlphaFoldDB" id="A0A379MSA4"/>
<dbReference type="STRING" id="880526.GCA_000427365_01974"/>
<evidence type="ECO:0000313" key="1">
    <source>
        <dbReference type="EMBL" id="SUE34614.1"/>
    </source>
</evidence>
<dbReference type="Pfam" id="PF10902">
    <property type="entry name" value="WYL_2"/>
    <property type="match status" value="1"/>
</dbReference>
<keyword evidence="2" id="KW-1185">Reference proteome</keyword>
<name>A0A379MSA4_9BACT</name>
<gene>
    <name evidence="1" type="ORF">NCTC11190_01846</name>
</gene>
<organism evidence="1 2">
    <name type="scientific">Rikenella microfusus</name>
    <dbReference type="NCBI Taxonomy" id="28139"/>
    <lineage>
        <taxon>Bacteria</taxon>
        <taxon>Pseudomonadati</taxon>
        <taxon>Bacteroidota</taxon>
        <taxon>Bacteroidia</taxon>
        <taxon>Bacteroidales</taxon>
        <taxon>Rikenellaceae</taxon>
        <taxon>Rikenella</taxon>
    </lineage>
</organism>
<sequence>MAGAKAMMIETLKEKLRNGIASFCFVKKNGELRYVKCATTNSALVEQWTNGRGESRERYGCCAFLELTEDGIQWRSFRWESIVKVF</sequence>
<evidence type="ECO:0000313" key="2">
    <source>
        <dbReference type="Proteomes" id="UP000255233"/>
    </source>
</evidence>
<dbReference type="Proteomes" id="UP000255233">
    <property type="component" value="Unassembled WGS sequence"/>
</dbReference>
<dbReference type="InterPro" id="IPR024401">
    <property type="entry name" value="WYL_prot"/>
</dbReference>
<protein>
    <submittedName>
        <fullName evidence="1">Uncharacterized protein</fullName>
    </submittedName>
</protein>
<accession>A0A379MSA4</accession>
<dbReference type="EMBL" id="UGVL01000001">
    <property type="protein sequence ID" value="SUE34614.1"/>
    <property type="molecule type" value="Genomic_DNA"/>
</dbReference>
<proteinExistence type="predicted"/>